<name>A0A0A0DEL6_9STRE</name>
<dbReference type="Proteomes" id="UP000030019">
    <property type="component" value="Unassembled WGS sequence"/>
</dbReference>
<keyword evidence="1" id="KW-1133">Transmembrane helix</keyword>
<feature type="transmembrane region" description="Helical" evidence="1">
    <location>
        <begin position="5"/>
        <end position="24"/>
    </location>
</feature>
<dbReference type="STRING" id="176090.SSIN_1691"/>
<feature type="transmembrane region" description="Helical" evidence="1">
    <location>
        <begin position="68"/>
        <end position="85"/>
    </location>
</feature>
<feature type="transmembrane region" description="Helical" evidence="1">
    <location>
        <begin position="97"/>
        <end position="121"/>
    </location>
</feature>
<dbReference type="EMBL" id="JPEN01000098">
    <property type="protein sequence ID" value="KGM36544.1"/>
    <property type="molecule type" value="Genomic_DNA"/>
</dbReference>
<reference evidence="2 3" key="1">
    <citation type="submission" date="2014-06" db="EMBL/GenBank/DDBJ databases">
        <authorList>
            <person name="Teng J.L."/>
            <person name="Huang Y."/>
            <person name="Tse H."/>
            <person name="Lau S.K."/>
            <person name="Woo P.C."/>
        </authorList>
    </citation>
    <scope>NUCLEOTIDE SEQUENCE [LARGE SCALE GENOMIC DNA]</scope>
    <source>
        <strain evidence="2 3">HKU4</strain>
    </source>
</reference>
<keyword evidence="1" id="KW-0472">Membrane</keyword>
<accession>A0A0A0DEL6</accession>
<dbReference type="PATRIC" id="fig|176090.4.peg.1638"/>
<feature type="transmembrane region" description="Helical" evidence="1">
    <location>
        <begin position="133"/>
        <end position="153"/>
    </location>
</feature>
<keyword evidence="3" id="KW-1185">Reference proteome</keyword>
<gene>
    <name evidence="2" type="ORF">SSIN_1691</name>
</gene>
<proteinExistence type="predicted"/>
<evidence type="ECO:0000313" key="2">
    <source>
        <dbReference type="EMBL" id="KGM36544.1"/>
    </source>
</evidence>
<evidence type="ECO:0008006" key="4">
    <source>
        <dbReference type="Google" id="ProtNLM"/>
    </source>
</evidence>
<protein>
    <recommendedName>
        <fullName evidence="4">ABC transporter permease</fullName>
    </recommendedName>
</protein>
<organism evidence="2 3">
    <name type="scientific">Streptococcus sinensis</name>
    <dbReference type="NCBI Taxonomy" id="176090"/>
    <lineage>
        <taxon>Bacteria</taxon>
        <taxon>Bacillati</taxon>
        <taxon>Bacillota</taxon>
        <taxon>Bacilli</taxon>
        <taxon>Lactobacillales</taxon>
        <taxon>Streptococcaceae</taxon>
        <taxon>Streptococcus</taxon>
    </lineage>
</organism>
<keyword evidence="1" id="KW-0812">Transmembrane</keyword>
<comment type="caution">
    <text evidence="2">The sequence shown here is derived from an EMBL/GenBank/DDBJ whole genome shotgun (WGS) entry which is preliminary data.</text>
</comment>
<sequence>MKKPIYLYILVGLSLLLSLLGIYATMVPSTPKSAAAYEGAGIPEDVVKQLVDYTAKNSEFVQNPLNKILAILSLIVIIAALVFLIRKNIVYANLTYLAYLVISIIGIAYSYIGASSLLNVLDAQYRELVSGGLLISTVVMLVINLIFLGLVLYKFMKQQKELEKDELG</sequence>
<evidence type="ECO:0000313" key="3">
    <source>
        <dbReference type="Proteomes" id="UP000030019"/>
    </source>
</evidence>
<dbReference type="RefSeq" id="WP_037617819.1">
    <property type="nucleotide sequence ID" value="NZ_JASKOR010000003.1"/>
</dbReference>
<dbReference type="AlphaFoldDB" id="A0A0A0DEL6"/>
<evidence type="ECO:0000256" key="1">
    <source>
        <dbReference type="SAM" id="Phobius"/>
    </source>
</evidence>